<evidence type="ECO:0000259" key="7">
    <source>
        <dbReference type="PROSITE" id="PS50893"/>
    </source>
</evidence>
<dbReference type="PANTHER" id="PTHR43875">
    <property type="entry name" value="MALTODEXTRIN IMPORT ATP-BINDING PROTEIN MSMX"/>
    <property type="match status" value="1"/>
</dbReference>
<keyword evidence="5" id="KW-1278">Translocase</keyword>
<gene>
    <name evidence="8" type="ORF">JOC94_002145</name>
</gene>
<dbReference type="EMBL" id="JAFBFH010000012">
    <property type="protein sequence ID" value="MBM7715173.1"/>
    <property type="molecule type" value="Genomic_DNA"/>
</dbReference>
<dbReference type="Pfam" id="PF08402">
    <property type="entry name" value="TOBE_2"/>
    <property type="match status" value="1"/>
</dbReference>
<evidence type="ECO:0000256" key="3">
    <source>
        <dbReference type="ARBA" id="ARBA00022741"/>
    </source>
</evidence>
<keyword evidence="6" id="KW-0472">Membrane</keyword>
<dbReference type="InterPro" id="IPR017871">
    <property type="entry name" value="ABC_transporter-like_CS"/>
</dbReference>
<evidence type="ECO:0000256" key="4">
    <source>
        <dbReference type="ARBA" id="ARBA00022840"/>
    </source>
</evidence>
<protein>
    <submittedName>
        <fullName evidence="8">Sn-glycerol 3-phosphate transport system ATP-binding protein</fullName>
    </submittedName>
</protein>
<dbReference type="InterPro" id="IPR027417">
    <property type="entry name" value="P-loop_NTPase"/>
</dbReference>
<sequence length="382" mass="43375">MANIKFVNVKKSYGNHVIINNLNLEIHSGERLVLLGPSGCGKSTILRMIAGLEEVTDGDLYMRNERVNDIPPGKRNVGMVFQNYALYPHMTVKENITYALKVKKVPKHEIEKRLDATAEFLQLKQYYDRKPSELSGGQRQRVALARSTVKNSDYFLLDEPLSNLDAQLRISAREALMDIHHEYKQTMVYVTHDQIEAMTFGTRIALLNKGELQMLDTPENVYHRPANIFTATFIGNPPTNILENVHYTNGLLTIGKQSLQLSDDWKNYVEKSTYHQIVLGIRPEHIHLTKSPQAGSIRAKVKHSENQGSNFAIHLDVEGENIIAIEAFNIFKAGEEVFVNITMDEIHLFDKATENNLGYPENIIRKKKVASGTDEHLLEVLQ</sequence>
<keyword evidence="4 8" id="KW-0067">ATP-binding</keyword>
<comment type="caution">
    <text evidence="8">The sequence shown here is derived from an EMBL/GenBank/DDBJ whole genome shotgun (WGS) entry which is preliminary data.</text>
</comment>
<dbReference type="SUPFAM" id="SSF50331">
    <property type="entry name" value="MOP-like"/>
    <property type="match status" value="1"/>
</dbReference>
<name>A0ABS2R6A3_9BACI</name>
<dbReference type="PANTHER" id="PTHR43875:SF15">
    <property type="entry name" value="TREHALOSE IMPORT ATP-BINDING PROTEIN SUGC"/>
    <property type="match status" value="1"/>
</dbReference>
<evidence type="ECO:0000313" key="9">
    <source>
        <dbReference type="Proteomes" id="UP000823485"/>
    </source>
</evidence>
<dbReference type="RefSeq" id="WP_077112126.1">
    <property type="nucleotide sequence ID" value="NZ_JAFBFH010000012.1"/>
</dbReference>
<dbReference type="GO" id="GO:0005524">
    <property type="term" value="F:ATP binding"/>
    <property type="evidence" value="ECO:0007669"/>
    <property type="project" value="UniProtKB-KW"/>
</dbReference>
<dbReference type="Pfam" id="PF00005">
    <property type="entry name" value="ABC_tran"/>
    <property type="match status" value="1"/>
</dbReference>
<keyword evidence="9" id="KW-1185">Reference proteome</keyword>
<dbReference type="PROSITE" id="PS00211">
    <property type="entry name" value="ABC_TRANSPORTER_1"/>
    <property type="match status" value="1"/>
</dbReference>
<evidence type="ECO:0000256" key="5">
    <source>
        <dbReference type="ARBA" id="ARBA00022967"/>
    </source>
</evidence>
<dbReference type="PROSITE" id="PS50893">
    <property type="entry name" value="ABC_TRANSPORTER_2"/>
    <property type="match status" value="1"/>
</dbReference>
<keyword evidence="2" id="KW-1003">Cell membrane</keyword>
<dbReference type="InterPro" id="IPR047641">
    <property type="entry name" value="ABC_transpr_MalK/UgpC-like"/>
</dbReference>
<dbReference type="SMART" id="SM00382">
    <property type="entry name" value="AAA"/>
    <property type="match status" value="1"/>
</dbReference>
<dbReference type="InterPro" id="IPR003593">
    <property type="entry name" value="AAA+_ATPase"/>
</dbReference>
<dbReference type="InterPro" id="IPR008995">
    <property type="entry name" value="Mo/tungstate-bd_C_term_dom"/>
</dbReference>
<dbReference type="Gene3D" id="3.40.50.300">
    <property type="entry name" value="P-loop containing nucleotide triphosphate hydrolases"/>
    <property type="match status" value="1"/>
</dbReference>
<dbReference type="SUPFAM" id="SSF52540">
    <property type="entry name" value="P-loop containing nucleoside triphosphate hydrolases"/>
    <property type="match status" value="1"/>
</dbReference>
<evidence type="ECO:0000256" key="2">
    <source>
        <dbReference type="ARBA" id="ARBA00022475"/>
    </source>
</evidence>
<dbReference type="InterPro" id="IPR003439">
    <property type="entry name" value="ABC_transporter-like_ATP-bd"/>
</dbReference>
<evidence type="ECO:0000256" key="6">
    <source>
        <dbReference type="ARBA" id="ARBA00023136"/>
    </source>
</evidence>
<dbReference type="InterPro" id="IPR013611">
    <property type="entry name" value="Transp-assoc_OB_typ2"/>
</dbReference>
<reference evidence="8 9" key="1">
    <citation type="submission" date="2021-01" db="EMBL/GenBank/DDBJ databases">
        <title>Genomic Encyclopedia of Type Strains, Phase IV (KMG-IV): sequencing the most valuable type-strain genomes for metagenomic binning, comparative biology and taxonomic classification.</title>
        <authorList>
            <person name="Goeker M."/>
        </authorList>
    </citation>
    <scope>NUCLEOTIDE SEQUENCE [LARGE SCALE GENOMIC DNA]</scope>
    <source>
        <strain evidence="8 9">DSM 105453</strain>
    </source>
</reference>
<evidence type="ECO:0000313" key="8">
    <source>
        <dbReference type="EMBL" id="MBM7715173.1"/>
    </source>
</evidence>
<keyword evidence="1" id="KW-0813">Transport</keyword>
<proteinExistence type="predicted"/>
<dbReference type="Gene3D" id="2.40.50.140">
    <property type="entry name" value="Nucleic acid-binding proteins"/>
    <property type="match status" value="1"/>
</dbReference>
<organism evidence="8 9">
    <name type="scientific">Siminovitchia thermophila</name>
    <dbReference type="NCBI Taxonomy" id="1245522"/>
    <lineage>
        <taxon>Bacteria</taxon>
        <taxon>Bacillati</taxon>
        <taxon>Bacillota</taxon>
        <taxon>Bacilli</taxon>
        <taxon>Bacillales</taxon>
        <taxon>Bacillaceae</taxon>
        <taxon>Siminovitchia</taxon>
    </lineage>
</organism>
<dbReference type="InterPro" id="IPR012340">
    <property type="entry name" value="NA-bd_OB-fold"/>
</dbReference>
<feature type="domain" description="ABC transporter" evidence="7">
    <location>
        <begin position="4"/>
        <end position="234"/>
    </location>
</feature>
<accession>A0ABS2R6A3</accession>
<evidence type="ECO:0000256" key="1">
    <source>
        <dbReference type="ARBA" id="ARBA00022448"/>
    </source>
</evidence>
<keyword evidence="3" id="KW-0547">Nucleotide-binding</keyword>
<dbReference type="Proteomes" id="UP000823485">
    <property type="component" value="Unassembled WGS sequence"/>
</dbReference>
<dbReference type="Gene3D" id="2.40.50.100">
    <property type="match status" value="1"/>
</dbReference>